<gene>
    <name evidence="2" type="ORF">ALC56_01463</name>
</gene>
<evidence type="ECO:0000256" key="1">
    <source>
        <dbReference type="SAM" id="MobiDB-lite"/>
    </source>
</evidence>
<dbReference type="EMBL" id="KQ981261">
    <property type="protein sequence ID" value="KYN44147.1"/>
    <property type="molecule type" value="Genomic_DNA"/>
</dbReference>
<accession>A0A195FV30</accession>
<dbReference type="AlphaFoldDB" id="A0A195FV30"/>
<proteinExistence type="predicted"/>
<name>A0A195FV30_9HYME</name>
<reference evidence="2 3" key="1">
    <citation type="submission" date="2016-03" db="EMBL/GenBank/DDBJ databases">
        <title>Trachymyrmex septentrionalis WGS genome.</title>
        <authorList>
            <person name="Nygaard S."/>
            <person name="Hu H."/>
            <person name="Boomsma J."/>
            <person name="Zhang G."/>
        </authorList>
    </citation>
    <scope>NUCLEOTIDE SEQUENCE [LARGE SCALE GENOMIC DNA]</scope>
    <source>
        <strain evidence="2">Tsep2-gDNA-1</strain>
        <tissue evidence="2">Whole body</tissue>
    </source>
</reference>
<feature type="region of interest" description="Disordered" evidence="1">
    <location>
        <begin position="117"/>
        <end position="216"/>
    </location>
</feature>
<keyword evidence="3" id="KW-1185">Reference proteome</keyword>
<organism evidence="2 3">
    <name type="scientific">Trachymyrmex septentrionalis</name>
    <dbReference type="NCBI Taxonomy" id="34720"/>
    <lineage>
        <taxon>Eukaryota</taxon>
        <taxon>Metazoa</taxon>
        <taxon>Ecdysozoa</taxon>
        <taxon>Arthropoda</taxon>
        <taxon>Hexapoda</taxon>
        <taxon>Insecta</taxon>
        <taxon>Pterygota</taxon>
        <taxon>Neoptera</taxon>
        <taxon>Endopterygota</taxon>
        <taxon>Hymenoptera</taxon>
        <taxon>Apocrita</taxon>
        <taxon>Aculeata</taxon>
        <taxon>Formicoidea</taxon>
        <taxon>Formicidae</taxon>
        <taxon>Myrmicinae</taxon>
        <taxon>Trachymyrmex</taxon>
    </lineage>
</organism>
<evidence type="ECO:0000313" key="3">
    <source>
        <dbReference type="Proteomes" id="UP000078541"/>
    </source>
</evidence>
<dbReference type="Proteomes" id="UP000078541">
    <property type="component" value="Unassembled WGS sequence"/>
</dbReference>
<sequence length="216" mass="24304">MRRIAKEDIRYKSYTLKIRQMLSETARTSRVARCNLLLYSLKNEASEPIRFFSDEKMFTVDIKINRRNDRWLAYNPADVPVVAKTKFPVNFHNLLNYYVLSCLELHGARAVASRTVPPGYRASSRNNNQAPGIRGSARMRSRDRKENNTAKARLTKTRPRFSGATNRRYKREKAAAAQTPTPSSVVSGGGGDGAASTVKRTKPKHCTPSPTDSRPS</sequence>
<evidence type="ECO:0000313" key="2">
    <source>
        <dbReference type="EMBL" id="KYN44147.1"/>
    </source>
</evidence>
<protein>
    <submittedName>
        <fullName evidence="2">Uncharacterized protein</fullName>
    </submittedName>
</protein>